<dbReference type="AlphaFoldDB" id="A0A1G8HR35"/>
<evidence type="ECO:0000256" key="1">
    <source>
        <dbReference type="SAM" id="SignalP"/>
    </source>
</evidence>
<protein>
    <submittedName>
        <fullName evidence="2">Uncharacterized protein</fullName>
    </submittedName>
</protein>
<keyword evidence="1" id="KW-0732">Signal</keyword>
<sequence>MLIYRKWAAVLGMAMALMAGLAQAEDRPPVAHDVVAYSGEQGVKVWTLRIGERSEHQALVQLEGIDHDWNLRIQKMSMEKTSSGTRYFTSVDGNKYVVLVLQDGWGELYLPGEDQTMSISYDENLSRQGDAQAFLTDYLQAQ</sequence>
<dbReference type="STRING" id="29435.SAMN05216588_11165"/>
<dbReference type="EMBL" id="FNDG01000011">
    <property type="protein sequence ID" value="SDI09099.1"/>
    <property type="molecule type" value="Genomic_DNA"/>
</dbReference>
<gene>
    <name evidence="2" type="ORF">SAMN05216588_11165</name>
</gene>
<feature type="signal peptide" evidence="1">
    <location>
        <begin position="1"/>
        <end position="24"/>
    </location>
</feature>
<reference evidence="2 3" key="1">
    <citation type="submission" date="2016-10" db="EMBL/GenBank/DDBJ databases">
        <authorList>
            <person name="de Groot N.N."/>
        </authorList>
    </citation>
    <scope>NUCLEOTIDE SEQUENCE [LARGE SCALE GENOMIC DNA]</scope>
    <source>
        <strain evidence="2 3">LMG 18387</strain>
    </source>
</reference>
<dbReference type="Proteomes" id="UP000198606">
    <property type="component" value="Unassembled WGS sequence"/>
</dbReference>
<accession>A0A1G8HR35</accession>
<name>A0A1G8HR35_9GAMM</name>
<feature type="chain" id="PRO_5011586127" evidence="1">
    <location>
        <begin position="25"/>
        <end position="142"/>
    </location>
</feature>
<organism evidence="2 3">
    <name type="scientific">Phytopseudomonas flavescens</name>
    <dbReference type="NCBI Taxonomy" id="29435"/>
    <lineage>
        <taxon>Bacteria</taxon>
        <taxon>Pseudomonadati</taxon>
        <taxon>Pseudomonadota</taxon>
        <taxon>Gammaproteobacteria</taxon>
        <taxon>Pseudomonadales</taxon>
        <taxon>Pseudomonadaceae</taxon>
        <taxon>Phytopseudomonas</taxon>
    </lineage>
</organism>
<dbReference type="RefSeq" id="WP_084307094.1">
    <property type="nucleotide sequence ID" value="NZ_FNDG01000011.1"/>
</dbReference>
<evidence type="ECO:0000313" key="2">
    <source>
        <dbReference type="EMBL" id="SDI09099.1"/>
    </source>
</evidence>
<evidence type="ECO:0000313" key="3">
    <source>
        <dbReference type="Proteomes" id="UP000198606"/>
    </source>
</evidence>
<proteinExistence type="predicted"/>